<sequence length="328" mass="36346">MSVLIDGLQYANWSEKIFRQMREGGVDAVHVTITYHENFRETVLQIEKWNRFFERFPDLIFQGFTAADVAKARETGRTAIFFGSQNPSMIEDDIGLVEVLHRLGLRFMQLTYNNQSLLATGCYEKDDTGLTRMGREVVEEMNRVGMVVDMSHSAERSTLEAIEFSSRPIAITHANPASWHRALRNKSETVLKALGESGGILGFSVYPHHLQGGSGCTLESFCSMIARTADVMGIDHIGIGTDLCQDQPDSIVEWMRVGRWTKKIDYGEGSASAPGFPPMPGWFHDNRDFGTVAGGLRAVGMSEAEVAQVMGGNWMRFFGESFGPATGG</sequence>
<gene>
    <name evidence="1" type="ORF">OEZ60_16375</name>
</gene>
<accession>A0ABT2X987</accession>
<dbReference type="Pfam" id="PF01244">
    <property type="entry name" value="Peptidase_M19"/>
    <property type="match status" value="1"/>
</dbReference>
<name>A0ABT2X987_9RHOB</name>
<dbReference type="RefSeq" id="WP_263338437.1">
    <property type="nucleotide sequence ID" value="NZ_JAOVQO010000016.1"/>
</dbReference>
<dbReference type="InterPro" id="IPR032466">
    <property type="entry name" value="Metal_Hydrolase"/>
</dbReference>
<proteinExistence type="predicted"/>
<protein>
    <submittedName>
        <fullName evidence="1">Dipeptidase</fullName>
    </submittedName>
</protein>
<dbReference type="Proteomes" id="UP001209535">
    <property type="component" value="Unassembled WGS sequence"/>
</dbReference>
<dbReference type="PANTHER" id="PTHR10443:SF12">
    <property type="entry name" value="DIPEPTIDASE"/>
    <property type="match status" value="1"/>
</dbReference>
<evidence type="ECO:0000313" key="1">
    <source>
        <dbReference type="EMBL" id="MCU9849577.1"/>
    </source>
</evidence>
<reference evidence="1 2" key="1">
    <citation type="submission" date="2022-10" db="EMBL/GenBank/DDBJ databases">
        <title>Defluviimonas sp. nov., isolated from ocean surface sediments.</title>
        <authorList>
            <person name="He W."/>
            <person name="Wang L."/>
            <person name="Zhang D.-F."/>
        </authorList>
    </citation>
    <scope>NUCLEOTIDE SEQUENCE [LARGE SCALE GENOMIC DNA]</scope>
    <source>
        <strain evidence="1 2">WL0024</strain>
    </source>
</reference>
<dbReference type="Gene3D" id="3.20.20.140">
    <property type="entry name" value="Metal-dependent hydrolases"/>
    <property type="match status" value="1"/>
</dbReference>
<keyword evidence="2" id="KW-1185">Reference proteome</keyword>
<dbReference type="InterPro" id="IPR008257">
    <property type="entry name" value="Pept_M19"/>
</dbReference>
<dbReference type="SUPFAM" id="SSF51556">
    <property type="entry name" value="Metallo-dependent hydrolases"/>
    <property type="match status" value="1"/>
</dbReference>
<dbReference type="PANTHER" id="PTHR10443">
    <property type="entry name" value="MICROSOMAL DIPEPTIDASE"/>
    <property type="match status" value="1"/>
</dbReference>
<evidence type="ECO:0000313" key="2">
    <source>
        <dbReference type="Proteomes" id="UP001209535"/>
    </source>
</evidence>
<dbReference type="EMBL" id="JAOVQO010000016">
    <property type="protein sequence ID" value="MCU9849577.1"/>
    <property type="molecule type" value="Genomic_DNA"/>
</dbReference>
<organism evidence="1 2">
    <name type="scientific">Albidovulum salinarum</name>
    <dbReference type="NCBI Taxonomy" id="2984153"/>
    <lineage>
        <taxon>Bacteria</taxon>
        <taxon>Pseudomonadati</taxon>
        <taxon>Pseudomonadota</taxon>
        <taxon>Alphaproteobacteria</taxon>
        <taxon>Rhodobacterales</taxon>
        <taxon>Paracoccaceae</taxon>
        <taxon>Albidovulum</taxon>
    </lineage>
</organism>
<comment type="caution">
    <text evidence="1">The sequence shown here is derived from an EMBL/GenBank/DDBJ whole genome shotgun (WGS) entry which is preliminary data.</text>
</comment>
<dbReference type="PROSITE" id="PS51365">
    <property type="entry name" value="RENAL_DIPEPTIDASE_2"/>
    <property type="match status" value="1"/>
</dbReference>